<accession>A0A831X6R3</accession>
<sequence>MTAEPRVTPEPQLLPLGLTERAARRRGPLVTLVDFARQSPLNLLALGLIALFVFLVVFGGTLAPHDPIKPNIQLKLHAPSSTYWFGTDELGRDVLSRVMSGAKYSLGVAVIILSIALVIGVVVGALAGYLGGLADEVLMRLTDLFLAFPALILAMAIAAALGRSLQTAAIALTAIYWPWYARLVRGQVLALKEREFVEAARALGASPGRVLLRHILPNTTAPVIVQLTIDVGYAVLATAGLSFLGLGAQPPTPEWGSMIAGARTVFREAWWYISFPGLALTLTVVGFNLLGDGLRDYIDPRTRRRAW</sequence>
<feature type="transmembrane region" description="Helical" evidence="8">
    <location>
        <begin position="231"/>
        <end position="249"/>
    </location>
</feature>
<evidence type="ECO:0000256" key="4">
    <source>
        <dbReference type="ARBA" id="ARBA00022692"/>
    </source>
</evidence>
<keyword evidence="2 8" id="KW-0813">Transport</keyword>
<evidence type="ECO:0000256" key="7">
    <source>
        <dbReference type="ARBA" id="ARBA00024202"/>
    </source>
</evidence>
<dbReference type="SUPFAM" id="SSF161098">
    <property type="entry name" value="MetI-like"/>
    <property type="match status" value="1"/>
</dbReference>
<dbReference type="PROSITE" id="PS50928">
    <property type="entry name" value="ABC_TM1"/>
    <property type="match status" value="1"/>
</dbReference>
<evidence type="ECO:0000313" key="10">
    <source>
        <dbReference type="EMBL" id="HEG90342.1"/>
    </source>
</evidence>
<comment type="similarity">
    <text evidence="7">Belongs to the binding-protein-dependent transport system permease family. OppBC subfamily.</text>
</comment>
<dbReference type="InterPro" id="IPR050366">
    <property type="entry name" value="BP-dependent_transpt_permease"/>
</dbReference>
<evidence type="ECO:0000256" key="1">
    <source>
        <dbReference type="ARBA" id="ARBA00004651"/>
    </source>
</evidence>
<keyword evidence="3" id="KW-1003">Cell membrane</keyword>
<feature type="domain" description="ABC transmembrane type-1" evidence="9">
    <location>
        <begin position="102"/>
        <end position="291"/>
    </location>
</feature>
<feature type="transmembrane region" description="Helical" evidence="8">
    <location>
        <begin position="106"/>
        <end position="132"/>
    </location>
</feature>
<dbReference type="InterPro" id="IPR000515">
    <property type="entry name" value="MetI-like"/>
</dbReference>
<dbReference type="EMBL" id="DSIY01000059">
    <property type="protein sequence ID" value="HEG90342.1"/>
    <property type="molecule type" value="Genomic_DNA"/>
</dbReference>
<organism evidence="10">
    <name type="scientific">Thermorudis peleae</name>
    <dbReference type="NCBI Taxonomy" id="1382356"/>
    <lineage>
        <taxon>Bacteria</taxon>
        <taxon>Pseudomonadati</taxon>
        <taxon>Thermomicrobiota</taxon>
        <taxon>Thermomicrobia</taxon>
        <taxon>Thermomicrobia incertae sedis</taxon>
        <taxon>Thermorudis</taxon>
    </lineage>
</organism>
<keyword evidence="4 8" id="KW-0812">Transmembrane</keyword>
<keyword evidence="6 8" id="KW-0472">Membrane</keyword>
<dbReference type="Pfam" id="PF00528">
    <property type="entry name" value="BPD_transp_1"/>
    <property type="match status" value="1"/>
</dbReference>
<dbReference type="NCBIfam" id="NF045474">
    <property type="entry name" value="Opp2C"/>
    <property type="match status" value="1"/>
</dbReference>
<evidence type="ECO:0000256" key="2">
    <source>
        <dbReference type="ARBA" id="ARBA00022448"/>
    </source>
</evidence>
<dbReference type="Gene3D" id="1.10.3720.10">
    <property type="entry name" value="MetI-like"/>
    <property type="match status" value="1"/>
</dbReference>
<name>A0A831X6R3_9BACT</name>
<protein>
    <submittedName>
        <fullName evidence="10">ABC transporter permease</fullName>
    </submittedName>
</protein>
<dbReference type="InterPro" id="IPR035906">
    <property type="entry name" value="MetI-like_sf"/>
</dbReference>
<dbReference type="AlphaFoldDB" id="A0A831X6R3"/>
<dbReference type="GO" id="GO:0055085">
    <property type="term" value="P:transmembrane transport"/>
    <property type="evidence" value="ECO:0007669"/>
    <property type="project" value="InterPro"/>
</dbReference>
<dbReference type="GO" id="GO:0005886">
    <property type="term" value="C:plasma membrane"/>
    <property type="evidence" value="ECO:0007669"/>
    <property type="project" value="UniProtKB-SubCell"/>
</dbReference>
<comment type="caution">
    <text evidence="10">The sequence shown here is derived from an EMBL/GenBank/DDBJ whole genome shotgun (WGS) entry which is preliminary data.</text>
</comment>
<proteinExistence type="inferred from homology"/>
<evidence type="ECO:0000256" key="6">
    <source>
        <dbReference type="ARBA" id="ARBA00023136"/>
    </source>
</evidence>
<evidence type="ECO:0000256" key="5">
    <source>
        <dbReference type="ARBA" id="ARBA00022989"/>
    </source>
</evidence>
<dbReference type="CDD" id="cd06261">
    <property type="entry name" value="TM_PBP2"/>
    <property type="match status" value="1"/>
</dbReference>
<keyword evidence="5 8" id="KW-1133">Transmembrane helix</keyword>
<dbReference type="PANTHER" id="PTHR43386:SF1">
    <property type="entry name" value="D,D-DIPEPTIDE TRANSPORT SYSTEM PERMEASE PROTEIN DDPC-RELATED"/>
    <property type="match status" value="1"/>
</dbReference>
<comment type="subcellular location">
    <subcellularLocation>
        <location evidence="1 8">Cell membrane</location>
        <topology evidence="1 8">Multi-pass membrane protein</topology>
    </subcellularLocation>
</comment>
<feature type="transmembrane region" description="Helical" evidence="8">
    <location>
        <begin position="269"/>
        <end position="291"/>
    </location>
</feature>
<evidence type="ECO:0000256" key="8">
    <source>
        <dbReference type="RuleBase" id="RU363032"/>
    </source>
</evidence>
<dbReference type="PANTHER" id="PTHR43386">
    <property type="entry name" value="OLIGOPEPTIDE TRANSPORT SYSTEM PERMEASE PROTEIN APPC"/>
    <property type="match status" value="1"/>
</dbReference>
<evidence type="ECO:0000259" key="9">
    <source>
        <dbReference type="PROSITE" id="PS50928"/>
    </source>
</evidence>
<feature type="transmembrane region" description="Helical" evidence="8">
    <location>
        <begin position="43"/>
        <end position="63"/>
    </location>
</feature>
<dbReference type="InterPro" id="IPR053385">
    <property type="entry name" value="ABC_transport_permease"/>
</dbReference>
<feature type="transmembrane region" description="Helical" evidence="8">
    <location>
        <begin position="144"/>
        <end position="162"/>
    </location>
</feature>
<gene>
    <name evidence="10" type="ORF">ENP34_02715</name>
</gene>
<evidence type="ECO:0000256" key="3">
    <source>
        <dbReference type="ARBA" id="ARBA00022475"/>
    </source>
</evidence>
<reference evidence="10" key="1">
    <citation type="journal article" date="2020" name="mSystems">
        <title>Genome- and Community-Level Interaction Insights into Carbon Utilization and Element Cycling Functions of Hydrothermarchaeota in Hydrothermal Sediment.</title>
        <authorList>
            <person name="Zhou Z."/>
            <person name="Liu Y."/>
            <person name="Xu W."/>
            <person name="Pan J."/>
            <person name="Luo Z.H."/>
            <person name="Li M."/>
        </authorList>
    </citation>
    <scope>NUCLEOTIDE SEQUENCE [LARGE SCALE GENOMIC DNA]</scope>
    <source>
        <strain evidence="10">SpSt-210</strain>
    </source>
</reference>